<reference evidence="2 3" key="1">
    <citation type="journal article" date="2013" name="Proc. Natl. Acad. Sci. U.S.A.">
        <title>The king cobra genome reveals dynamic gene evolution and adaptation in the snake venom system.</title>
        <authorList>
            <person name="Vonk F.J."/>
            <person name="Casewell N.R."/>
            <person name="Henkel C.V."/>
            <person name="Heimberg A.M."/>
            <person name="Jansen H.J."/>
            <person name="McCleary R.J."/>
            <person name="Kerkkamp H.M."/>
            <person name="Vos R.A."/>
            <person name="Guerreiro I."/>
            <person name="Calvete J.J."/>
            <person name="Wuster W."/>
            <person name="Woods A.E."/>
            <person name="Logan J.M."/>
            <person name="Harrison R.A."/>
            <person name="Castoe T.A."/>
            <person name="de Koning A.P."/>
            <person name="Pollock D.D."/>
            <person name="Yandell M."/>
            <person name="Calderon D."/>
            <person name="Renjifo C."/>
            <person name="Currier R.B."/>
            <person name="Salgado D."/>
            <person name="Pla D."/>
            <person name="Sanz L."/>
            <person name="Hyder A.S."/>
            <person name="Ribeiro J.M."/>
            <person name="Arntzen J.W."/>
            <person name="van den Thillart G.E."/>
            <person name="Boetzer M."/>
            <person name="Pirovano W."/>
            <person name="Dirks R.P."/>
            <person name="Spaink H.P."/>
            <person name="Duboule D."/>
            <person name="McGlinn E."/>
            <person name="Kini R.M."/>
            <person name="Richardson M.K."/>
        </authorList>
    </citation>
    <scope>NUCLEOTIDE SEQUENCE</scope>
    <source>
        <tissue evidence="2">Blood</tissue>
    </source>
</reference>
<feature type="region of interest" description="Disordered" evidence="1">
    <location>
        <begin position="1"/>
        <end position="31"/>
    </location>
</feature>
<dbReference type="GO" id="GO:0007165">
    <property type="term" value="P:signal transduction"/>
    <property type="evidence" value="ECO:0007669"/>
    <property type="project" value="InterPro"/>
</dbReference>
<accession>V8NH00</accession>
<sequence>MFSLPSHGRGKLQEEKAKREKEEEGKARNARNITSNCLDRIGAADYQPTEQDILRTRVKTTGIVETHFTFKNLHFSGQAWRCWVWFALPQNGCHGRKIDKIWVGAEKILRGEMPPFLTSSLAPQGPSRFDEPLGGLRRYLTFAGT</sequence>
<proteinExistence type="predicted"/>
<organism evidence="2 3">
    <name type="scientific">Ophiophagus hannah</name>
    <name type="common">King cobra</name>
    <name type="synonym">Naja hannah</name>
    <dbReference type="NCBI Taxonomy" id="8665"/>
    <lineage>
        <taxon>Eukaryota</taxon>
        <taxon>Metazoa</taxon>
        <taxon>Chordata</taxon>
        <taxon>Craniata</taxon>
        <taxon>Vertebrata</taxon>
        <taxon>Euteleostomi</taxon>
        <taxon>Lepidosauria</taxon>
        <taxon>Squamata</taxon>
        <taxon>Bifurcata</taxon>
        <taxon>Unidentata</taxon>
        <taxon>Episquamata</taxon>
        <taxon>Toxicofera</taxon>
        <taxon>Serpentes</taxon>
        <taxon>Colubroidea</taxon>
        <taxon>Elapidae</taxon>
        <taxon>Elapinae</taxon>
        <taxon>Ophiophagus</taxon>
    </lineage>
</organism>
<evidence type="ECO:0000313" key="2">
    <source>
        <dbReference type="EMBL" id="ETE60842.1"/>
    </source>
</evidence>
<name>V8NH00_OPHHA</name>
<dbReference type="Proteomes" id="UP000018936">
    <property type="component" value="Unassembled WGS sequence"/>
</dbReference>
<dbReference type="AlphaFoldDB" id="V8NH00"/>
<dbReference type="Gene3D" id="1.10.400.10">
    <property type="entry name" value="GI Alpha 1, domain 2-like"/>
    <property type="match status" value="1"/>
</dbReference>
<evidence type="ECO:0000256" key="1">
    <source>
        <dbReference type="SAM" id="MobiDB-lite"/>
    </source>
</evidence>
<gene>
    <name evidence="2" type="primary">GNAO1</name>
    <name evidence="2" type="ORF">L345_13414</name>
</gene>
<dbReference type="InterPro" id="IPR011025">
    <property type="entry name" value="GproteinA_insert"/>
</dbReference>
<dbReference type="EMBL" id="AZIM01004348">
    <property type="protein sequence ID" value="ETE60842.1"/>
    <property type="molecule type" value="Genomic_DNA"/>
</dbReference>
<protein>
    <submittedName>
        <fullName evidence="2">Guanine nucleotide-binding protein G(O) subunit alpha</fullName>
    </submittedName>
</protein>
<feature type="compositionally biased region" description="Basic and acidic residues" evidence="1">
    <location>
        <begin position="11"/>
        <end position="27"/>
    </location>
</feature>
<keyword evidence="3" id="KW-1185">Reference proteome</keyword>
<dbReference type="OrthoDB" id="5817230at2759"/>
<comment type="caution">
    <text evidence="2">The sequence shown here is derived from an EMBL/GenBank/DDBJ whole genome shotgun (WGS) entry which is preliminary data.</text>
</comment>
<dbReference type="SUPFAM" id="SSF47895">
    <property type="entry name" value="Transducin (alpha subunit), insertion domain"/>
    <property type="match status" value="1"/>
</dbReference>
<evidence type="ECO:0000313" key="3">
    <source>
        <dbReference type="Proteomes" id="UP000018936"/>
    </source>
</evidence>
<feature type="non-terminal residue" evidence="2">
    <location>
        <position position="1"/>
    </location>
</feature>